<dbReference type="RefSeq" id="WP_354555552.1">
    <property type="nucleotide sequence ID" value="NZ_JBEPMB010000001.1"/>
</dbReference>
<name>A0ABV2IZJ0_9HYPH</name>
<dbReference type="PANTHER" id="PTHR34606:SF15">
    <property type="entry name" value="BON DOMAIN-CONTAINING PROTEIN"/>
    <property type="match status" value="1"/>
</dbReference>
<feature type="domain" description="BON" evidence="1">
    <location>
        <begin position="22"/>
        <end position="90"/>
    </location>
</feature>
<dbReference type="PROSITE" id="PS50914">
    <property type="entry name" value="BON"/>
    <property type="match status" value="1"/>
</dbReference>
<proteinExistence type="predicted"/>
<accession>A0ABV2IZJ0</accession>
<dbReference type="InterPro" id="IPR051686">
    <property type="entry name" value="Lipoprotein_DolP"/>
</dbReference>
<dbReference type="InterPro" id="IPR007055">
    <property type="entry name" value="BON_dom"/>
</dbReference>
<protein>
    <submittedName>
        <fullName evidence="2">Osmotically-inducible protein OsmY</fullName>
    </submittedName>
</protein>
<gene>
    <name evidence="2" type="ORF">ABID16_001359</name>
</gene>
<dbReference type="Proteomes" id="UP001549047">
    <property type="component" value="Unassembled WGS sequence"/>
</dbReference>
<evidence type="ECO:0000259" key="1">
    <source>
        <dbReference type="PROSITE" id="PS50914"/>
    </source>
</evidence>
<dbReference type="Pfam" id="PF04972">
    <property type="entry name" value="BON"/>
    <property type="match status" value="1"/>
</dbReference>
<reference evidence="2 3" key="1">
    <citation type="submission" date="2024-06" db="EMBL/GenBank/DDBJ databases">
        <title>Genomic Encyclopedia of Type Strains, Phase IV (KMG-IV): sequencing the most valuable type-strain genomes for metagenomic binning, comparative biology and taxonomic classification.</title>
        <authorList>
            <person name="Goeker M."/>
        </authorList>
    </citation>
    <scope>NUCLEOTIDE SEQUENCE [LARGE SCALE GENOMIC DNA]</scope>
    <source>
        <strain evidence="2 3">DSM 29780</strain>
    </source>
</reference>
<sequence length="94" mass="9972">MSHEPPITHGGLPEHTHIQKTKDALLETKVAGALATTPDVHSLDISVAAQSGVIHLSGSAPDQRQIDKAREVAQSVDGVERVVSRLAVGRMGRH</sequence>
<comment type="caution">
    <text evidence="2">The sequence shown here is derived from an EMBL/GenBank/DDBJ whole genome shotgun (WGS) entry which is preliminary data.</text>
</comment>
<dbReference type="EMBL" id="JBEPMB010000001">
    <property type="protein sequence ID" value="MET3613054.1"/>
    <property type="molecule type" value="Genomic_DNA"/>
</dbReference>
<keyword evidence="3" id="KW-1185">Reference proteome</keyword>
<evidence type="ECO:0000313" key="3">
    <source>
        <dbReference type="Proteomes" id="UP001549047"/>
    </source>
</evidence>
<dbReference type="PANTHER" id="PTHR34606">
    <property type="entry name" value="BON DOMAIN-CONTAINING PROTEIN"/>
    <property type="match status" value="1"/>
</dbReference>
<organism evidence="2 3">
    <name type="scientific">Rhizobium aquaticum</name>
    <dbReference type="NCBI Taxonomy" id="1549636"/>
    <lineage>
        <taxon>Bacteria</taxon>
        <taxon>Pseudomonadati</taxon>
        <taxon>Pseudomonadota</taxon>
        <taxon>Alphaproteobacteria</taxon>
        <taxon>Hyphomicrobiales</taxon>
        <taxon>Rhizobiaceae</taxon>
        <taxon>Rhizobium/Agrobacterium group</taxon>
        <taxon>Rhizobium</taxon>
    </lineage>
</organism>
<evidence type="ECO:0000313" key="2">
    <source>
        <dbReference type="EMBL" id="MET3613054.1"/>
    </source>
</evidence>
<dbReference type="Gene3D" id="3.30.1340.30">
    <property type="match status" value="1"/>
</dbReference>